<evidence type="ECO:0000313" key="4">
    <source>
        <dbReference type="Proteomes" id="UP001500994"/>
    </source>
</evidence>
<feature type="domain" description="DUF6603" evidence="2">
    <location>
        <begin position="721"/>
        <end position="1199"/>
    </location>
</feature>
<dbReference type="RefSeq" id="WP_344584595.1">
    <property type="nucleotide sequence ID" value="NZ_BAAARK010000059.1"/>
</dbReference>
<dbReference type="InterPro" id="IPR046538">
    <property type="entry name" value="DUF6603"/>
</dbReference>
<accession>A0ABN3T2X1</accession>
<feature type="compositionally biased region" description="Pro residues" evidence="1">
    <location>
        <begin position="699"/>
        <end position="710"/>
    </location>
</feature>
<dbReference type="EMBL" id="BAAARK010000059">
    <property type="protein sequence ID" value="GAA2692067.1"/>
    <property type="molecule type" value="Genomic_DNA"/>
</dbReference>
<dbReference type="Pfam" id="PF20248">
    <property type="entry name" value="DUF6603"/>
    <property type="match status" value="1"/>
</dbReference>
<evidence type="ECO:0000313" key="3">
    <source>
        <dbReference type="EMBL" id="GAA2692067.1"/>
    </source>
</evidence>
<organism evidence="3 4">
    <name type="scientific">Streptomyces lunalinharesii</name>
    <dbReference type="NCBI Taxonomy" id="333384"/>
    <lineage>
        <taxon>Bacteria</taxon>
        <taxon>Bacillati</taxon>
        <taxon>Actinomycetota</taxon>
        <taxon>Actinomycetes</taxon>
        <taxon>Kitasatosporales</taxon>
        <taxon>Streptomycetaceae</taxon>
        <taxon>Streptomyces</taxon>
    </lineage>
</organism>
<sequence length="1440" mass="150596">MALSADLLRTMFSPEVLQHQSGSVRIGSDFLTLSSAKDLLTTWFPAQELRIDQAQCDPEALEVIGSITLKDRTARPGHVRFLTEVGGEVTGLRITVSVPVQQAADWLPQSVRAAFQVLHSAKAVAGVRLVVGIDIPPGGDRLALCEGFGVELAVEGATPAPYLWGYLPAKGGMWALTGTFPPITLSLAKLATLTGGVGLPLPDPVKGAAVCLTGAAVTFTSGSGRGAGTLQSCWLRVGVEQNWTLVPDVLTVRGLSAEFSVIADPGTGALSRDSRVLAVIGGVLDLAGVRLAVQLSRNGPEYRLSGDLDQPVDIGPLLAKLFTAEQSPVASLLVRRFGMHGAFGGGTPSYGLDAELARWPITDWLTLSRVRLSVSKAGAHVTASFDADWEVKKLSVALHGEWTKSAGWWFTAHLAPTARADVLSALGLSLPGCLSELKLTYLGCGIGEKKSGGEAQLSVLGAIPGLGMTFALQVNVDKALLSGDGVSTRAAYRIEGRATLSVENRVIECAVKGDGDTLTGTWTNTSGIAPAEFLKALKLPVSGLPLDLLPVLTSLTVSQGKAGHWLVHATTDKGHALTAAGGRQWWLVQLRISCAARLSDLELLRGQLPAGQDVGIAAPTLRYTKGKITKETVAAWRAWYGADKADALGFPEGDVPAGASGAVRVLIGAQWQEVPLRSGGAPKSLQMPPSQVQAVQTPSHPPAHTPPPAQPAELSAELRLDRSIGPLRLRGLGIRLSADKITVSVNGLLTIAGVELEAEGLGVGVGLAAPHTVTPALRGLMLSVKAGPAEVAGALLYSKPPPPTGFTDQFDGMLLLRLPTVSGKLLGQLAYKSGGGAWSFSVFGELAAEGGGGFGPPPFRVTGAMLGGGYNATVRVPGPHEVQDFPLVAGLGNPALRGQSPAEMAKDLFAKKWLSPRTGQNWVAVGVQFTSFEFLAGRALALVEFGDDLSVGLFALLRATFPSRLKTGDAVYAQIEIAMRALYQRGPGLLSFTALLTDNSYVLNPSFKLTGGLAVYVWSPPEPGKGPDRSGDFVITLGGYHPLYHPPAHYPRVPRLGASWALSGAVSITSAVYLAVTPGSLMLGSNTAIVFDGGWVRAWFVARFDGYLQWTNPPKYDFRIGVRIGFAADISIGLIHFTVRAEVAADCHVWGDPFGGRATVHAGPVSFTVAFGSAEAKGRAVAWADFQRQLPPPLKASVVGGLLAAPRTPGVATQPWTVATDGFSFTTTGVAPATSLLIGRPCGTTEEIKSTSDKVAIRPLKATGVTSTHTVTVSRGGTVLDLKRDGWSILPDTGAVPEALWGRPDQPSGHLLTGRLVGLRLTAPVRKPSRSPGTVTPQALRHETVPNTAKVPLTPLVDGAKPTRETGAVGKVAAISGAPATTARDSVLAALKKAGAEVLARDETKLHTAPPVPLRNSPLSRYGRDVESAFTDAPLTVTES</sequence>
<feature type="region of interest" description="Disordered" evidence="1">
    <location>
        <begin position="1402"/>
        <end position="1440"/>
    </location>
</feature>
<dbReference type="Proteomes" id="UP001500994">
    <property type="component" value="Unassembled WGS sequence"/>
</dbReference>
<name>A0ABN3T2X1_9ACTN</name>
<comment type="caution">
    <text evidence="3">The sequence shown here is derived from an EMBL/GenBank/DDBJ whole genome shotgun (WGS) entry which is preliminary data.</text>
</comment>
<evidence type="ECO:0000259" key="2">
    <source>
        <dbReference type="Pfam" id="PF20248"/>
    </source>
</evidence>
<feature type="region of interest" description="Disordered" evidence="1">
    <location>
        <begin position="678"/>
        <end position="712"/>
    </location>
</feature>
<reference evidence="3 4" key="1">
    <citation type="journal article" date="2019" name="Int. J. Syst. Evol. Microbiol.">
        <title>The Global Catalogue of Microorganisms (GCM) 10K type strain sequencing project: providing services to taxonomists for standard genome sequencing and annotation.</title>
        <authorList>
            <consortium name="The Broad Institute Genomics Platform"/>
            <consortium name="The Broad Institute Genome Sequencing Center for Infectious Disease"/>
            <person name="Wu L."/>
            <person name="Ma J."/>
        </authorList>
    </citation>
    <scope>NUCLEOTIDE SEQUENCE [LARGE SCALE GENOMIC DNA]</scope>
    <source>
        <strain evidence="3 4">JCM 16374</strain>
    </source>
</reference>
<proteinExistence type="predicted"/>
<evidence type="ECO:0000256" key="1">
    <source>
        <dbReference type="SAM" id="MobiDB-lite"/>
    </source>
</evidence>
<keyword evidence="4" id="KW-1185">Reference proteome</keyword>
<gene>
    <name evidence="3" type="ORF">GCM10009864_78250</name>
</gene>
<protein>
    <recommendedName>
        <fullName evidence="2">DUF6603 domain-containing protein</fullName>
    </recommendedName>
</protein>